<evidence type="ECO:0000256" key="8">
    <source>
        <dbReference type="ARBA" id="ARBA00023136"/>
    </source>
</evidence>
<dbReference type="InterPro" id="IPR030457">
    <property type="entry name" value="ELO_CS"/>
</dbReference>
<dbReference type="GO" id="GO:0034626">
    <property type="term" value="P:fatty acid elongation, polyunsaturated fatty acid"/>
    <property type="evidence" value="ECO:0007669"/>
    <property type="project" value="TreeGrafter"/>
</dbReference>
<keyword evidence="5 10" id="KW-0276">Fatty acid metabolism</keyword>
<keyword evidence="7 10" id="KW-0443">Lipid metabolism</keyword>
<dbReference type="EMBL" id="JBBCAQ010000032">
    <property type="protein sequence ID" value="KAK7584144.1"/>
    <property type="molecule type" value="Genomic_DNA"/>
</dbReference>
<dbReference type="GO" id="GO:0009922">
    <property type="term" value="F:fatty acid elongase activity"/>
    <property type="evidence" value="ECO:0007669"/>
    <property type="project" value="UniProtKB-EC"/>
</dbReference>
<protein>
    <recommendedName>
        <fullName evidence="10">Elongation of very long chain fatty acids protein</fullName>
        <ecNumber evidence="10">2.3.1.199</ecNumber>
    </recommendedName>
    <alternativeName>
        <fullName evidence="10">Very-long-chain 3-oxoacyl-CoA synthase</fullName>
    </alternativeName>
</protein>
<dbReference type="GO" id="GO:0034625">
    <property type="term" value="P:fatty acid elongation, monounsaturated fatty acid"/>
    <property type="evidence" value="ECO:0007669"/>
    <property type="project" value="TreeGrafter"/>
</dbReference>
<comment type="caution">
    <text evidence="12">The sequence shown here is derived from an EMBL/GenBank/DDBJ whole genome shotgun (WGS) entry which is preliminary data.</text>
</comment>
<dbReference type="Proteomes" id="UP001367676">
    <property type="component" value="Unassembled WGS sequence"/>
</dbReference>
<evidence type="ECO:0000256" key="7">
    <source>
        <dbReference type="ARBA" id="ARBA00023098"/>
    </source>
</evidence>
<feature type="transmembrane region" description="Helical" evidence="10">
    <location>
        <begin position="173"/>
        <end position="192"/>
    </location>
</feature>
<feature type="transmembrane region" description="Helical" evidence="10">
    <location>
        <begin position="204"/>
        <end position="227"/>
    </location>
</feature>
<feature type="transmembrane region" description="Helical" evidence="10">
    <location>
        <begin position="239"/>
        <end position="263"/>
    </location>
</feature>
<comment type="catalytic activity">
    <reaction evidence="10">
        <text>a very-long-chain acyl-CoA + malonyl-CoA + H(+) = a very-long-chain 3-oxoacyl-CoA + CO2 + CoA</text>
        <dbReference type="Rhea" id="RHEA:32727"/>
        <dbReference type="ChEBI" id="CHEBI:15378"/>
        <dbReference type="ChEBI" id="CHEBI:16526"/>
        <dbReference type="ChEBI" id="CHEBI:57287"/>
        <dbReference type="ChEBI" id="CHEBI:57384"/>
        <dbReference type="ChEBI" id="CHEBI:90725"/>
        <dbReference type="ChEBI" id="CHEBI:90736"/>
        <dbReference type="EC" id="2.3.1.199"/>
    </reaction>
</comment>
<evidence type="ECO:0000313" key="13">
    <source>
        <dbReference type="Proteomes" id="UP001367676"/>
    </source>
</evidence>
<keyword evidence="2 10" id="KW-0444">Lipid biosynthesis</keyword>
<name>A0AAN9THB4_9HEMI</name>
<feature type="region of interest" description="Disordered" evidence="11">
    <location>
        <begin position="270"/>
        <end position="294"/>
    </location>
</feature>
<evidence type="ECO:0000256" key="11">
    <source>
        <dbReference type="SAM" id="MobiDB-lite"/>
    </source>
</evidence>
<evidence type="ECO:0000256" key="5">
    <source>
        <dbReference type="ARBA" id="ARBA00022832"/>
    </source>
</evidence>
<dbReference type="PANTHER" id="PTHR11157">
    <property type="entry name" value="FATTY ACID ACYL TRANSFERASE-RELATED"/>
    <property type="match status" value="1"/>
</dbReference>
<keyword evidence="13" id="KW-1185">Reference proteome</keyword>
<keyword evidence="3 10" id="KW-0808">Transferase</keyword>
<feature type="transmembrane region" description="Helical" evidence="10">
    <location>
        <begin position="72"/>
        <end position="92"/>
    </location>
</feature>
<dbReference type="InterPro" id="IPR002076">
    <property type="entry name" value="ELO_fam"/>
</dbReference>
<dbReference type="GO" id="GO:0042761">
    <property type="term" value="P:very long-chain fatty acid biosynthetic process"/>
    <property type="evidence" value="ECO:0007669"/>
    <property type="project" value="TreeGrafter"/>
</dbReference>
<dbReference type="GO" id="GO:0030148">
    <property type="term" value="P:sphingolipid biosynthetic process"/>
    <property type="evidence" value="ECO:0007669"/>
    <property type="project" value="TreeGrafter"/>
</dbReference>
<dbReference type="AlphaFoldDB" id="A0AAN9THB4"/>
<evidence type="ECO:0000256" key="9">
    <source>
        <dbReference type="ARBA" id="ARBA00023160"/>
    </source>
</evidence>
<proteinExistence type="inferred from homology"/>
<organism evidence="12 13">
    <name type="scientific">Parthenolecanium corni</name>
    <dbReference type="NCBI Taxonomy" id="536013"/>
    <lineage>
        <taxon>Eukaryota</taxon>
        <taxon>Metazoa</taxon>
        <taxon>Ecdysozoa</taxon>
        <taxon>Arthropoda</taxon>
        <taxon>Hexapoda</taxon>
        <taxon>Insecta</taxon>
        <taxon>Pterygota</taxon>
        <taxon>Neoptera</taxon>
        <taxon>Paraneoptera</taxon>
        <taxon>Hemiptera</taxon>
        <taxon>Sternorrhyncha</taxon>
        <taxon>Coccoidea</taxon>
        <taxon>Coccidae</taxon>
        <taxon>Parthenolecanium</taxon>
    </lineage>
</organism>
<evidence type="ECO:0000256" key="10">
    <source>
        <dbReference type="RuleBase" id="RU361115"/>
    </source>
</evidence>
<evidence type="ECO:0000313" key="12">
    <source>
        <dbReference type="EMBL" id="KAK7584144.1"/>
    </source>
</evidence>
<dbReference type="EC" id="2.3.1.199" evidence="10"/>
<keyword evidence="4 10" id="KW-0812">Transmembrane</keyword>
<evidence type="ECO:0000256" key="4">
    <source>
        <dbReference type="ARBA" id="ARBA00022692"/>
    </source>
</evidence>
<evidence type="ECO:0000256" key="1">
    <source>
        <dbReference type="ARBA" id="ARBA00004141"/>
    </source>
</evidence>
<keyword evidence="9 10" id="KW-0275">Fatty acid biosynthesis</keyword>
<evidence type="ECO:0000256" key="2">
    <source>
        <dbReference type="ARBA" id="ARBA00022516"/>
    </source>
</evidence>
<keyword evidence="6 10" id="KW-1133">Transmembrane helix</keyword>
<dbReference type="GO" id="GO:0005789">
    <property type="term" value="C:endoplasmic reticulum membrane"/>
    <property type="evidence" value="ECO:0007669"/>
    <property type="project" value="TreeGrafter"/>
</dbReference>
<accession>A0AAN9THB4</accession>
<feature type="transmembrane region" description="Helical" evidence="10">
    <location>
        <begin position="39"/>
        <end position="60"/>
    </location>
</feature>
<evidence type="ECO:0000256" key="6">
    <source>
        <dbReference type="ARBA" id="ARBA00022989"/>
    </source>
</evidence>
<reference evidence="12 13" key="1">
    <citation type="submission" date="2024-03" db="EMBL/GenBank/DDBJ databases">
        <title>Adaptation during the transition from Ophiocordyceps entomopathogen to insect associate is accompanied by gene loss and intensified selection.</title>
        <authorList>
            <person name="Ward C.M."/>
            <person name="Onetto C.A."/>
            <person name="Borneman A.R."/>
        </authorList>
    </citation>
    <scope>NUCLEOTIDE SEQUENCE [LARGE SCALE GENOMIC DNA]</scope>
    <source>
        <strain evidence="12">AWRI1</strain>
        <tissue evidence="12">Single Adult Female</tissue>
    </source>
</reference>
<dbReference type="GO" id="GO:0019367">
    <property type="term" value="P:fatty acid elongation, saturated fatty acid"/>
    <property type="evidence" value="ECO:0007669"/>
    <property type="project" value="TreeGrafter"/>
</dbReference>
<dbReference type="PANTHER" id="PTHR11157:SF17">
    <property type="entry name" value="ELONGATION OF VERY LONG CHAIN FATTY ACIDS PROTEIN 6"/>
    <property type="match status" value="1"/>
</dbReference>
<dbReference type="PROSITE" id="PS01188">
    <property type="entry name" value="ELO"/>
    <property type="match status" value="1"/>
</dbReference>
<sequence length="294" mass="34843">METVKVINFSQPVAPSYSYMFKFEEKFIHNKTRELMLNYWTSGFYLCAIYVIVIFSIQNYMKDRPKFNLRKFLVVWNTCLAVFSFVGASRTLPELLYVLKNFGIYHSVCVQSFIESDRVAGFWAWMFALSKVPELGDTIFVVLRKQPLIFLHWYHHITVLLYTWYAYKEYTSSARWFIVMNYCVHSLMYSYYAARAMGFFPPRFIMMLITSLQITQMVIGCLVNYWSYAYLKSNQSCHITVLNIQLSTCMYFSYFVLFGRFFYKSYLSPSGKKKPTSIPGSIYTSNKDEKVKYQ</sequence>
<evidence type="ECO:0000256" key="3">
    <source>
        <dbReference type="ARBA" id="ARBA00022679"/>
    </source>
</evidence>
<comment type="subcellular location">
    <subcellularLocation>
        <location evidence="1">Membrane</location>
        <topology evidence="1">Multi-pass membrane protein</topology>
    </subcellularLocation>
</comment>
<dbReference type="Pfam" id="PF01151">
    <property type="entry name" value="ELO"/>
    <property type="match status" value="1"/>
</dbReference>
<comment type="similarity">
    <text evidence="10">Belongs to the ELO family.</text>
</comment>
<keyword evidence="8 10" id="KW-0472">Membrane</keyword>
<gene>
    <name evidence="12" type="ORF">V9T40_005107</name>
</gene>